<evidence type="ECO:0000256" key="2">
    <source>
        <dbReference type="ARBA" id="ARBA00022475"/>
    </source>
</evidence>
<sequence>MNELKSKDFWKDQLIITIGVFLYVVPYNLITTPMHLYSGYLTGIAQIARTLLSDYAHIKMTFDWTGIILYLINIPLFVLAFKTLGRTFFYKTIINVTVMTIFFSIIPVSAEPLVSDPMAGCLVAGVVSGFGGGIILRYGGSCGGMDIVGMYATKKNPNFSVGKITMMMAAVIFTICAFLYNIETVIFSAIFTIICSLALDKTHFQNIKMSATIFTKNIDVGPIITHDLGRGANTWRGEGTYTHQDTYVFMTIISKYEMGQLKRKVREIDPKAFIVFQQVTEVSGNYESRL</sequence>
<keyword evidence="2" id="KW-1003">Cell membrane</keyword>
<evidence type="ECO:0000256" key="1">
    <source>
        <dbReference type="ARBA" id="ARBA00004651"/>
    </source>
</evidence>
<feature type="transmembrane region" description="Helical" evidence="6">
    <location>
        <begin position="161"/>
        <end position="180"/>
    </location>
</feature>
<accession>A0A1M5CD94</accession>
<evidence type="ECO:0000256" key="4">
    <source>
        <dbReference type="ARBA" id="ARBA00022989"/>
    </source>
</evidence>
<name>A0A1M5CD94_9CLOT</name>
<comment type="subcellular location">
    <subcellularLocation>
        <location evidence="1">Cell membrane</location>
        <topology evidence="1">Multi-pass membrane protein</topology>
    </subcellularLocation>
</comment>
<feature type="transmembrane region" description="Helical" evidence="6">
    <location>
        <begin position="61"/>
        <end position="81"/>
    </location>
</feature>
<keyword evidence="5 6" id="KW-0472">Membrane</keyword>
<dbReference type="PANTHER" id="PTHR33545:SF5">
    <property type="entry name" value="UPF0750 MEMBRANE PROTEIN YITT"/>
    <property type="match status" value="1"/>
</dbReference>
<feature type="transmembrane region" description="Helical" evidence="6">
    <location>
        <begin position="122"/>
        <end position="140"/>
    </location>
</feature>
<feature type="transmembrane region" description="Helical" evidence="6">
    <location>
        <begin position="12"/>
        <end position="30"/>
    </location>
</feature>
<evidence type="ECO:0000256" key="5">
    <source>
        <dbReference type="ARBA" id="ARBA00023136"/>
    </source>
</evidence>
<dbReference type="STRING" id="1122155.SAMN02745158_04095"/>
<proteinExistence type="predicted"/>
<evidence type="ECO:0000256" key="3">
    <source>
        <dbReference type="ARBA" id="ARBA00022692"/>
    </source>
</evidence>
<gene>
    <name evidence="8" type="ORF">SAMN02745158_04095</name>
</gene>
<feature type="transmembrane region" description="Helical" evidence="6">
    <location>
        <begin position="88"/>
        <end position="110"/>
    </location>
</feature>
<dbReference type="InterPro" id="IPR019264">
    <property type="entry name" value="DUF2179"/>
</dbReference>
<reference evidence="8 9" key="1">
    <citation type="submission" date="2016-11" db="EMBL/GenBank/DDBJ databases">
        <authorList>
            <person name="Jaros S."/>
            <person name="Januszkiewicz K."/>
            <person name="Wedrychowicz H."/>
        </authorList>
    </citation>
    <scope>NUCLEOTIDE SEQUENCE [LARGE SCALE GENOMIC DNA]</scope>
    <source>
        <strain evidence="8 9">DSM 17459</strain>
    </source>
</reference>
<dbReference type="EMBL" id="FQVI01000038">
    <property type="protein sequence ID" value="SHF52689.1"/>
    <property type="molecule type" value="Genomic_DNA"/>
</dbReference>
<dbReference type="GO" id="GO:0005886">
    <property type="term" value="C:plasma membrane"/>
    <property type="evidence" value="ECO:0007669"/>
    <property type="project" value="UniProtKB-SubCell"/>
</dbReference>
<dbReference type="Pfam" id="PF10035">
    <property type="entry name" value="DUF2179"/>
    <property type="match status" value="1"/>
</dbReference>
<dbReference type="InterPro" id="IPR003740">
    <property type="entry name" value="YitT"/>
</dbReference>
<dbReference type="RefSeq" id="WP_072854622.1">
    <property type="nucleotide sequence ID" value="NZ_FQVI01000038.1"/>
</dbReference>
<dbReference type="Gene3D" id="3.30.70.120">
    <property type="match status" value="1"/>
</dbReference>
<keyword evidence="4 6" id="KW-1133">Transmembrane helix</keyword>
<dbReference type="OrthoDB" id="3180973at2"/>
<evidence type="ECO:0000313" key="9">
    <source>
        <dbReference type="Proteomes" id="UP000184245"/>
    </source>
</evidence>
<dbReference type="InterPro" id="IPR015867">
    <property type="entry name" value="N-reg_PII/ATP_PRibTrfase_C"/>
</dbReference>
<dbReference type="Pfam" id="PF02588">
    <property type="entry name" value="YitT_membrane"/>
    <property type="match status" value="1"/>
</dbReference>
<keyword evidence="9" id="KW-1185">Reference proteome</keyword>
<dbReference type="AlphaFoldDB" id="A0A1M5CD94"/>
<keyword evidence="3 6" id="KW-0812">Transmembrane</keyword>
<dbReference type="InterPro" id="IPR051461">
    <property type="entry name" value="UPF0750_membrane"/>
</dbReference>
<dbReference type="PIRSF" id="PIRSF006483">
    <property type="entry name" value="Membrane_protein_YitT"/>
    <property type="match status" value="1"/>
</dbReference>
<protein>
    <submittedName>
        <fullName evidence="8">Uncharacterized membrane-anchored protein YitT, contains DUF161 and DUF2179 domains</fullName>
    </submittedName>
</protein>
<dbReference type="Proteomes" id="UP000184245">
    <property type="component" value="Unassembled WGS sequence"/>
</dbReference>
<evidence type="ECO:0000313" key="8">
    <source>
        <dbReference type="EMBL" id="SHF52689.1"/>
    </source>
</evidence>
<evidence type="ECO:0000259" key="7">
    <source>
        <dbReference type="Pfam" id="PF10035"/>
    </source>
</evidence>
<feature type="transmembrane region" description="Helical" evidence="6">
    <location>
        <begin position="186"/>
        <end position="204"/>
    </location>
</feature>
<feature type="domain" description="DUF2179" evidence="7">
    <location>
        <begin position="230"/>
        <end position="284"/>
    </location>
</feature>
<dbReference type="PANTHER" id="PTHR33545">
    <property type="entry name" value="UPF0750 MEMBRANE PROTEIN YITT-RELATED"/>
    <property type="match status" value="1"/>
</dbReference>
<dbReference type="CDD" id="cd16380">
    <property type="entry name" value="YitT_C"/>
    <property type="match status" value="1"/>
</dbReference>
<evidence type="ECO:0000256" key="6">
    <source>
        <dbReference type="SAM" id="Phobius"/>
    </source>
</evidence>
<organism evidence="8 9">
    <name type="scientific">Lactonifactor longoviformis DSM 17459</name>
    <dbReference type="NCBI Taxonomy" id="1122155"/>
    <lineage>
        <taxon>Bacteria</taxon>
        <taxon>Bacillati</taxon>
        <taxon>Bacillota</taxon>
        <taxon>Clostridia</taxon>
        <taxon>Eubacteriales</taxon>
        <taxon>Clostridiaceae</taxon>
        <taxon>Lactonifactor</taxon>
    </lineage>
</organism>